<dbReference type="FunCoup" id="A0A7R8Z0V5">
    <property type="interactions" value="505"/>
</dbReference>
<dbReference type="SMART" id="SM00443">
    <property type="entry name" value="G_patch"/>
    <property type="match status" value="1"/>
</dbReference>
<evidence type="ECO:0000313" key="3">
    <source>
        <dbReference type="EMBL" id="CAD7091926.1"/>
    </source>
</evidence>
<gene>
    <name evidence="3" type="ORF">HERILL_LOCUS14323</name>
</gene>
<dbReference type="InterPro" id="IPR036867">
    <property type="entry name" value="R3H_dom_sf"/>
</dbReference>
<dbReference type="PROSITE" id="PS50174">
    <property type="entry name" value="G_PATCH"/>
    <property type="match status" value="1"/>
</dbReference>
<dbReference type="Gene3D" id="3.30.1370.50">
    <property type="entry name" value="R3H-like domain"/>
    <property type="match status" value="1"/>
</dbReference>
<evidence type="ECO:0000259" key="1">
    <source>
        <dbReference type="PROSITE" id="PS50174"/>
    </source>
</evidence>
<dbReference type="PANTHER" id="PTHR20923">
    <property type="entry name" value="BAT4 PROTEIN-RELATED"/>
    <property type="match status" value="1"/>
</dbReference>
<dbReference type="Pfam" id="PF01424">
    <property type="entry name" value="R3H"/>
    <property type="match status" value="1"/>
</dbReference>
<dbReference type="Gene3D" id="3.30.160.20">
    <property type="match status" value="1"/>
</dbReference>
<dbReference type="PROSITE" id="PS51061">
    <property type="entry name" value="R3H"/>
    <property type="match status" value="1"/>
</dbReference>
<dbReference type="InterPro" id="IPR001374">
    <property type="entry name" value="R3H_dom"/>
</dbReference>
<evidence type="ECO:0008006" key="5">
    <source>
        <dbReference type="Google" id="ProtNLM"/>
    </source>
</evidence>
<name>A0A7R8Z0V5_HERIL</name>
<dbReference type="Proteomes" id="UP000594454">
    <property type="component" value="Chromosome 6"/>
</dbReference>
<sequence length="235" mass="26232">MTYAEKRVELFVNGKLAGCGCGASIKIAKQNAFETAMAKLQEDCFTIKPKPNPDRIDITKNNETILCNLKSSDVETTVDPNNIGYKIMRKLGWTGGGLGSAQSGQKNPVDYLIKNNRRGLGNESGDINKSYFKTMLQNYVRSDDIRDLFFDSNFTKDERAELHGLAGTIGLKSVSSGKEPNRHLVISKKDISFLQILQEILFNRNPMYINKYEVTAPVSKRNEFPDHLAFTAPAT</sequence>
<dbReference type="OrthoDB" id="2359216at2759"/>
<dbReference type="GO" id="GO:0003676">
    <property type="term" value="F:nucleic acid binding"/>
    <property type="evidence" value="ECO:0007669"/>
    <property type="project" value="UniProtKB-UniRule"/>
</dbReference>
<dbReference type="Pfam" id="PF01585">
    <property type="entry name" value="G-patch"/>
    <property type="match status" value="1"/>
</dbReference>
<proteinExistence type="predicted"/>
<dbReference type="PANTHER" id="PTHR20923:SF1">
    <property type="entry name" value="G PATCH DOMAIN AND ANKYRIN REPEAT-CONTAINING PROTEIN 1"/>
    <property type="match status" value="1"/>
</dbReference>
<evidence type="ECO:0000313" key="4">
    <source>
        <dbReference type="Proteomes" id="UP000594454"/>
    </source>
</evidence>
<dbReference type="InParanoid" id="A0A7R8Z0V5"/>
<feature type="domain" description="G-patch" evidence="1">
    <location>
        <begin position="80"/>
        <end position="125"/>
    </location>
</feature>
<dbReference type="SUPFAM" id="SSF54768">
    <property type="entry name" value="dsRNA-binding domain-like"/>
    <property type="match status" value="1"/>
</dbReference>
<dbReference type="AlphaFoldDB" id="A0A7R8Z0V5"/>
<dbReference type="SUPFAM" id="SSF82708">
    <property type="entry name" value="R3H domain"/>
    <property type="match status" value="1"/>
</dbReference>
<evidence type="ECO:0000259" key="2">
    <source>
        <dbReference type="PROSITE" id="PS51061"/>
    </source>
</evidence>
<reference evidence="3 4" key="1">
    <citation type="submission" date="2020-11" db="EMBL/GenBank/DDBJ databases">
        <authorList>
            <person name="Wallbank WR R."/>
            <person name="Pardo Diaz C."/>
            <person name="Kozak K."/>
            <person name="Martin S."/>
            <person name="Jiggins C."/>
            <person name="Moest M."/>
            <person name="Warren A I."/>
            <person name="Generalovic N T."/>
            <person name="Byers J.R.P. K."/>
            <person name="Montejo-Kovacevich G."/>
            <person name="Yen C E."/>
        </authorList>
    </citation>
    <scope>NUCLEOTIDE SEQUENCE [LARGE SCALE GENOMIC DNA]</scope>
</reference>
<dbReference type="InterPro" id="IPR000467">
    <property type="entry name" value="G_patch_dom"/>
</dbReference>
<accession>A0A7R8Z0V5</accession>
<dbReference type="InterPro" id="IPR039146">
    <property type="entry name" value="GPANK1"/>
</dbReference>
<feature type="domain" description="R3H" evidence="2">
    <location>
        <begin position="126"/>
        <end position="190"/>
    </location>
</feature>
<dbReference type="EMBL" id="LR899014">
    <property type="protein sequence ID" value="CAD7091926.1"/>
    <property type="molecule type" value="Genomic_DNA"/>
</dbReference>
<organism evidence="3 4">
    <name type="scientific">Hermetia illucens</name>
    <name type="common">Black soldier fly</name>
    <dbReference type="NCBI Taxonomy" id="343691"/>
    <lineage>
        <taxon>Eukaryota</taxon>
        <taxon>Metazoa</taxon>
        <taxon>Ecdysozoa</taxon>
        <taxon>Arthropoda</taxon>
        <taxon>Hexapoda</taxon>
        <taxon>Insecta</taxon>
        <taxon>Pterygota</taxon>
        <taxon>Neoptera</taxon>
        <taxon>Endopterygota</taxon>
        <taxon>Diptera</taxon>
        <taxon>Brachycera</taxon>
        <taxon>Stratiomyomorpha</taxon>
        <taxon>Stratiomyidae</taxon>
        <taxon>Hermetiinae</taxon>
        <taxon>Hermetia</taxon>
    </lineage>
</organism>
<protein>
    <recommendedName>
        <fullName evidence="5">NF-kappa-B-repressing factor</fullName>
    </recommendedName>
</protein>
<keyword evidence="4" id="KW-1185">Reference proteome</keyword>